<dbReference type="PANTHER" id="PTHR12526">
    <property type="entry name" value="GLYCOSYLTRANSFERASE"/>
    <property type="match status" value="1"/>
</dbReference>
<dbReference type="InterPro" id="IPR028098">
    <property type="entry name" value="Glyco_trans_4-like_N"/>
</dbReference>
<dbReference type="GO" id="GO:0016757">
    <property type="term" value="F:glycosyltransferase activity"/>
    <property type="evidence" value="ECO:0007669"/>
    <property type="project" value="InterPro"/>
</dbReference>
<sequence>MTLQNKYKIALIAYRLSGGGGDKVMANLSQFFDSCGIEVYIITVIDEPGYDYKGIVFSTQKHKVNDGLIGRFTRLKALYQYFRKHKFDYIIDFRFRTKNLQELLISKLVYNAPFFLTVHSSDLTHYIPPNKSWANAIYNKAKAVVVITDYMQKKVKQQYDFKHIKLIYNPVDFDLVHQKMLKSIDLKGNFILAVGQMENTIKQFDHLLKAYANSAITIPLVICGDGKLINQYKELANQLNISQNVIFTGFQPNPYAYMYRAKFTVLCSAFEGLPNVLIESLACGTPVVSYNCVSGPNEIIIHEKNGLLVENQNINELALAMNRMWNDDVLYEYCKTNAITSVKKFDLETIGNQWLDLMQLS</sequence>
<dbReference type="Proteomes" id="UP000231960">
    <property type="component" value="Unassembled WGS sequence"/>
</dbReference>
<organism evidence="3 4">
    <name type="scientific">Avrilella dinanensis</name>
    <dbReference type="NCBI Taxonomy" id="2008672"/>
    <lineage>
        <taxon>Bacteria</taxon>
        <taxon>Pseudomonadati</taxon>
        <taxon>Bacteroidota</taxon>
        <taxon>Flavobacteriia</taxon>
        <taxon>Flavobacteriales</taxon>
        <taxon>Flavobacteriaceae</taxon>
        <taxon>Avrilella</taxon>
    </lineage>
</organism>
<keyword evidence="4" id="KW-1185">Reference proteome</keyword>
<evidence type="ECO:0000259" key="2">
    <source>
        <dbReference type="Pfam" id="PF13439"/>
    </source>
</evidence>
<dbReference type="SUPFAM" id="SSF53756">
    <property type="entry name" value="UDP-Glycosyltransferase/glycogen phosphorylase"/>
    <property type="match status" value="1"/>
</dbReference>
<dbReference type="AlphaFoldDB" id="A0A2M9R7U2"/>
<dbReference type="InterPro" id="IPR001296">
    <property type="entry name" value="Glyco_trans_1"/>
</dbReference>
<evidence type="ECO:0000313" key="3">
    <source>
        <dbReference type="EMBL" id="PJR04932.1"/>
    </source>
</evidence>
<dbReference type="OrthoDB" id="798298at2"/>
<evidence type="ECO:0008006" key="5">
    <source>
        <dbReference type="Google" id="ProtNLM"/>
    </source>
</evidence>
<dbReference type="EMBL" id="NIPO01000001">
    <property type="protein sequence ID" value="PJR04932.1"/>
    <property type="molecule type" value="Genomic_DNA"/>
</dbReference>
<evidence type="ECO:0000313" key="4">
    <source>
        <dbReference type="Proteomes" id="UP000231960"/>
    </source>
</evidence>
<protein>
    <recommendedName>
        <fullName evidence="5">Glycosyltransferase</fullName>
    </recommendedName>
</protein>
<evidence type="ECO:0000259" key="1">
    <source>
        <dbReference type="Pfam" id="PF00534"/>
    </source>
</evidence>
<reference evidence="3 4" key="1">
    <citation type="submission" date="2017-06" db="EMBL/GenBank/DDBJ databases">
        <title>Description of Avrilella dinanensis gen. nov. sp. nov.</title>
        <authorList>
            <person name="Leyer C."/>
            <person name="Sassi M."/>
            <person name="Minet J."/>
            <person name="Kayal S."/>
            <person name="Cattoir V."/>
        </authorList>
    </citation>
    <scope>NUCLEOTIDE SEQUENCE [LARGE SCALE GENOMIC DNA]</scope>
    <source>
        <strain evidence="3 4">UR159</strain>
    </source>
</reference>
<dbReference type="Pfam" id="PF13439">
    <property type="entry name" value="Glyco_transf_4"/>
    <property type="match status" value="1"/>
</dbReference>
<comment type="caution">
    <text evidence="3">The sequence shown here is derived from an EMBL/GenBank/DDBJ whole genome shotgun (WGS) entry which is preliminary data.</text>
</comment>
<proteinExistence type="predicted"/>
<feature type="domain" description="Glycosyltransferase subfamily 4-like N-terminal" evidence="2">
    <location>
        <begin position="19"/>
        <end position="174"/>
    </location>
</feature>
<accession>A0A2M9R7U2</accession>
<dbReference type="Pfam" id="PF00534">
    <property type="entry name" value="Glycos_transf_1"/>
    <property type="match status" value="1"/>
</dbReference>
<dbReference type="Gene3D" id="3.40.50.2000">
    <property type="entry name" value="Glycogen Phosphorylase B"/>
    <property type="match status" value="2"/>
</dbReference>
<feature type="domain" description="Glycosyl transferase family 1" evidence="1">
    <location>
        <begin position="184"/>
        <end position="339"/>
    </location>
</feature>
<dbReference type="RefSeq" id="WP_100678491.1">
    <property type="nucleotide sequence ID" value="NZ_NIPO01000001.1"/>
</dbReference>
<gene>
    <name evidence="3" type="ORF">CDL10_10550</name>
</gene>
<name>A0A2M9R7U2_9FLAO</name>